<evidence type="ECO:0000313" key="1">
    <source>
        <dbReference type="EMBL" id="QBK92550.1"/>
    </source>
</evidence>
<dbReference type="EMBL" id="MK500578">
    <property type="protein sequence ID" value="QBK92550.1"/>
    <property type="molecule type" value="Genomic_DNA"/>
</dbReference>
<accession>A0A481ZBN9</accession>
<name>A0A481ZBN9_9VIRU</name>
<reference evidence="1" key="1">
    <citation type="journal article" date="2019" name="MBio">
        <title>Virus Genomes from Deep Sea Sediments Expand the Ocean Megavirome and Support Independent Origins of Viral Gigantism.</title>
        <authorList>
            <person name="Backstrom D."/>
            <person name="Yutin N."/>
            <person name="Jorgensen S.L."/>
            <person name="Dharamshi J."/>
            <person name="Homa F."/>
            <person name="Zaremba-Niedwiedzka K."/>
            <person name="Spang A."/>
            <person name="Wolf Y.I."/>
            <person name="Koonin E.V."/>
            <person name="Ettema T.J."/>
        </authorList>
    </citation>
    <scope>NUCLEOTIDE SEQUENCE</scope>
</reference>
<sequence length="299" mass="34974">MDPYYGSIKCQSSIKNGSPCKNKAYWKVKELPTYRCGVHSRKLKDTRIGLNKNPNSKKNKQKLIETRKEEAEEAMRKNKERGNVICGKMRMMKKSPYVKGYLSVFPNFKHQNRKSGLGCSSLSPMSLGPVVHGQPGLLFDSLNLENFHQGSKVFSNEVDEKGNPTSIFFDEQKKMFKDKIPHRHKEASLKKNVPLYWLWKMNDGTFKRFGYVESRQFYCTYFERLSKDLPDLKKLKDMIEEGWNLQICGYDAIDDLTAENAEQYYLDEKQPFGHESILLCLLVLPEELYPWRIHRTEDF</sequence>
<proteinExistence type="predicted"/>
<gene>
    <name evidence="1" type="ORF">LCPAC401_01880</name>
</gene>
<protein>
    <submittedName>
        <fullName evidence="1">Uncharacterized protein</fullName>
    </submittedName>
</protein>
<organism evidence="1">
    <name type="scientific">Pithovirus LCPAC401</name>
    <dbReference type="NCBI Taxonomy" id="2506595"/>
    <lineage>
        <taxon>Viruses</taxon>
        <taxon>Pithoviruses</taxon>
    </lineage>
</organism>